<sequence length="390" mass="44119">MAIVEQPEPYWCTRLSELQDAVQLSPPQEMFTVDFRDVSDLHRYISGVSGVLKVSIATSGTLHAVSVHFKALIWGNQYIDTSESTCWEQGIFPLPYPMRVCQGQVVLLKWTLKGTRFDIVVNIQSGSEVHPVRELISRGGRDYRTMNNDMLLYAISRLIPSVSKYSWNLDIDLNDEETGVVRNLPHFMIDPKDIDRTTDPNVDEGNTDLCIIVWPIRADGSVSEVFLNSLHSLRSRDDIPPSLRYCGFLTDRLSAHGVLVSSDRLSTLTRVQQSSSCGVDLSPVRMYNLLEYRDIDISTFEYQICSGEFPFLHLGEEDTQLLSKKIEVRCTSAGLVEGVLYWWQLENYSTRHDRGAFFIFKEPLPVSIGTTITITCDVYCGSILLSAEIL</sequence>
<accession>A0A0D8XX82</accession>
<dbReference type="OrthoDB" id="5980806at2759"/>
<dbReference type="Proteomes" id="UP000053766">
    <property type="component" value="Unassembled WGS sequence"/>
</dbReference>
<reference evidence="1 2" key="1">
    <citation type="submission" date="2013-11" db="EMBL/GenBank/DDBJ databases">
        <title>Draft genome of the bovine lungworm Dictyocaulus viviparus.</title>
        <authorList>
            <person name="Mitreva M."/>
        </authorList>
    </citation>
    <scope>NUCLEOTIDE SEQUENCE [LARGE SCALE GENOMIC DNA]</scope>
    <source>
        <strain evidence="1 2">HannoverDv2000</strain>
    </source>
</reference>
<name>A0A0D8XX82_DICVI</name>
<keyword evidence="2" id="KW-1185">Reference proteome</keyword>
<dbReference type="EMBL" id="KN716268">
    <property type="protein sequence ID" value="KJH48427.1"/>
    <property type="molecule type" value="Genomic_DNA"/>
</dbReference>
<evidence type="ECO:0000313" key="1">
    <source>
        <dbReference type="EMBL" id="KJH48427.1"/>
    </source>
</evidence>
<gene>
    <name evidence="1" type="ORF">DICVIV_05472</name>
</gene>
<reference evidence="2" key="2">
    <citation type="journal article" date="2016" name="Sci. Rep.">
        <title>Dictyocaulus viviparus genome, variome and transcriptome elucidate lungworm biology and support future intervention.</title>
        <authorList>
            <person name="McNulty S.N."/>
            <person name="Strube C."/>
            <person name="Rosa B.A."/>
            <person name="Martin J.C."/>
            <person name="Tyagi R."/>
            <person name="Choi Y.J."/>
            <person name="Wang Q."/>
            <person name="Hallsworth Pepin K."/>
            <person name="Zhang X."/>
            <person name="Ozersky P."/>
            <person name="Wilson R.K."/>
            <person name="Sternberg P.W."/>
            <person name="Gasser R.B."/>
            <person name="Mitreva M."/>
        </authorList>
    </citation>
    <scope>NUCLEOTIDE SEQUENCE [LARGE SCALE GENOMIC DNA]</scope>
    <source>
        <strain evidence="2">HannoverDv2000</strain>
    </source>
</reference>
<protein>
    <submittedName>
        <fullName evidence="1">Uncharacterized protein</fullName>
    </submittedName>
</protein>
<evidence type="ECO:0000313" key="2">
    <source>
        <dbReference type="Proteomes" id="UP000053766"/>
    </source>
</evidence>
<dbReference type="STRING" id="29172.A0A0D8XX82"/>
<proteinExistence type="predicted"/>
<dbReference type="AlphaFoldDB" id="A0A0D8XX82"/>
<dbReference type="Gene3D" id="2.70.160.11">
    <property type="entry name" value="Hnrnp arginine n-methyltransferase1"/>
    <property type="match status" value="1"/>
</dbReference>
<organism evidence="1 2">
    <name type="scientific">Dictyocaulus viviparus</name>
    <name type="common">Bovine lungworm</name>
    <dbReference type="NCBI Taxonomy" id="29172"/>
    <lineage>
        <taxon>Eukaryota</taxon>
        <taxon>Metazoa</taxon>
        <taxon>Ecdysozoa</taxon>
        <taxon>Nematoda</taxon>
        <taxon>Chromadorea</taxon>
        <taxon>Rhabditida</taxon>
        <taxon>Rhabditina</taxon>
        <taxon>Rhabditomorpha</taxon>
        <taxon>Strongyloidea</taxon>
        <taxon>Metastrongylidae</taxon>
        <taxon>Dictyocaulus</taxon>
    </lineage>
</organism>